<dbReference type="Proteomes" id="UP000591537">
    <property type="component" value="Unassembled WGS sequence"/>
</dbReference>
<name>A0A7W9TGW4_9ACTN</name>
<keyword evidence="3" id="KW-1185">Reference proteome</keyword>
<comment type="caution">
    <text evidence="2">The sequence shown here is derived from an EMBL/GenBank/DDBJ whole genome shotgun (WGS) entry which is preliminary data.</text>
</comment>
<evidence type="ECO:0000313" key="3">
    <source>
        <dbReference type="Proteomes" id="UP000591537"/>
    </source>
</evidence>
<gene>
    <name evidence="2" type="ORF">HNR57_006333</name>
</gene>
<reference evidence="2 3" key="1">
    <citation type="submission" date="2020-08" db="EMBL/GenBank/DDBJ databases">
        <title>Genomic Encyclopedia of Type Strains, Phase IV (KMG-IV): sequencing the most valuable type-strain genomes for metagenomic binning, comparative biology and taxonomic classification.</title>
        <authorList>
            <person name="Goeker M."/>
        </authorList>
    </citation>
    <scope>NUCLEOTIDE SEQUENCE [LARGE SCALE GENOMIC DNA]</scope>
    <source>
        <strain evidence="2 3">DSM 43350</strain>
    </source>
</reference>
<dbReference type="AlphaFoldDB" id="A0A7W9TGW4"/>
<organism evidence="2 3">
    <name type="scientific">Streptomyces paradoxus</name>
    <dbReference type="NCBI Taxonomy" id="66375"/>
    <lineage>
        <taxon>Bacteria</taxon>
        <taxon>Bacillati</taxon>
        <taxon>Actinomycetota</taxon>
        <taxon>Actinomycetes</taxon>
        <taxon>Kitasatosporales</taxon>
        <taxon>Streptomycetaceae</taxon>
        <taxon>Streptomyces</taxon>
    </lineage>
</organism>
<evidence type="ECO:0000256" key="1">
    <source>
        <dbReference type="SAM" id="MobiDB-lite"/>
    </source>
</evidence>
<sequence length="31" mass="3161">MPAAHHGIPGEKESIALWLSTGPHTGEAPAP</sequence>
<accession>A0A7W9TGW4</accession>
<dbReference type="EMBL" id="JACHGV010000011">
    <property type="protein sequence ID" value="MBB6080384.1"/>
    <property type="molecule type" value="Genomic_DNA"/>
</dbReference>
<evidence type="ECO:0000313" key="2">
    <source>
        <dbReference type="EMBL" id="MBB6080384.1"/>
    </source>
</evidence>
<proteinExistence type="predicted"/>
<feature type="region of interest" description="Disordered" evidence="1">
    <location>
        <begin position="1"/>
        <end position="31"/>
    </location>
</feature>
<protein>
    <submittedName>
        <fullName evidence="2">Uncharacterized protein</fullName>
    </submittedName>
</protein>